<dbReference type="GO" id="GO:0000978">
    <property type="term" value="F:RNA polymerase II cis-regulatory region sequence-specific DNA binding"/>
    <property type="evidence" value="ECO:0007669"/>
    <property type="project" value="TreeGrafter"/>
</dbReference>
<dbReference type="InterPro" id="IPR001356">
    <property type="entry name" value="HD"/>
</dbReference>
<dbReference type="RefSeq" id="XP_003114005.2">
    <property type="nucleotide sequence ID" value="XM_003113957.2"/>
</dbReference>
<reference evidence="8" key="1">
    <citation type="submission" date="2007-07" db="EMBL/GenBank/DDBJ databases">
        <title>PCAP assembly of the Caenorhabditis remanei genome.</title>
        <authorList>
            <consortium name="The Caenorhabditis remanei Sequencing Consortium"/>
            <person name="Wilson R.K."/>
        </authorList>
    </citation>
    <scope>NUCLEOTIDE SEQUENCE [LARGE SCALE GENOMIC DNA]</scope>
    <source>
        <strain evidence="8">PB4641</strain>
    </source>
</reference>
<dbReference type="PRINTS" id="PR00031">
    <property type="entry name" value="HTHREPRESSR"/>
</dbReference>
<dbReference type="FunCoup" id="E3LPP1">
    <property type="interactions" value="46"/>
</dbReference>
<keyword evidence="2 5" id="KW-0238">DNA-binding</keyword>
<feature type="region of interest" description="Disordered" evidence="7">
    <location>
        <begin position="1"/>
        <end position="29"/>
    </location>
</feature>
<dbReference type="GO" id="GO:0030154">
    <property type="term" value="P:cell differentiation"/>
    <property type="evidence" value="ECO:0007669"/>
    <property type="project" value="TreeGrafter"/>
</dbReference>
<dbReference type="GO" id="GO:0005634">
    <property type="term" value="C:nucleus"/>
    <property type="evidence" value="ECO:0007669"/>
    <property type="project" value="UniProtKB-SubCell"/>
</dbReference>
<dbReference type="OMA" id="VPACSND"/>
<evidence type="ECO:0000256" key="6">
    <source>
        <dbReference type="RuleBase" id="RU000682"/>
    </source>
</evidence>
<evidence type="ECO:0000256" key="1">
    <source>
        <dbReference type="ARBA" id="ARBA00004123"/>
    </source>
</evidence>
<feature type="DNA-binding region" description="Homeobox" evidence="5">
    <location>
        <begin position="106"/>
        <end position="165"/>
    </location>
</feature>
<keyword evidence="3 5" id="KW-0371">Homeobox</keyword>
<dbReference type="FunFam" id="1.10.10.60:FF:000678">
    <property type="entry name" value="C. Elegans Homeobox"/>
    <property type="match status" value="1"/>
</dbReference>
<feature type="compositionally biased region" description="Basic and acidic residues" evidence="7">
    <location>
        <begin position="178"/>
        <end position="187"/>
    </location>
</feature>
<dbReference type="PANTHER" id="PTHR24340">
    <property type="entry name" value="HOMEOBOX PROTEIN NKX"/>
    <property type="match status" value="1"/>
</dbReference>
<dbReference type="eggNOG" id="KOG0842">
    <property type="taxonomic scope" value="Eukaryota"/>
</dbReference>
<evidence type="ECO:0000313" key="9">
    <source>
        <dbReference type="Proteomes" id="UP000008281"/>
    </source>
</evidence>
<dbReference type="HOGENOM" id="CLU_1039128_0_0_1"/>
<dbReference type="GO" id="GO:0000981">
    <property type="term" value="F:DNA-binding transcription factor activity, RNA polymerase II-specific"/>
    <property type="evidence" value="ECO:0007669"/>
    <property type="project" value="InterPro"/>
</dbReference>
<dbReference type="GeneID" id="9814856"/>
<organism evidence="9">
    <name type="scientific">Caenorhabditis remanei</name>
    <name type="common">Caenorhabditis vulgaris</name>
    <dbReference type="NCBI Taxonomy" id="31234"/>
    <lineage>
        <taxon>Eukaryota</taxon>
        <taxon>Metazoa</taxon>
        <taxon>Ecdysozoa</taxon>
        <taxon>Nematoda</taxon>
        <taxon>Chromadorea</taxon>
        <taxon>Rhabditida</taxon>
        <taxon>Rhabditina</taxon>
        <taxon>Rhabditomorpha</taxon>
        <taxon>Rhabditoidea</taxon>
        <taxon>Rhabditidae</taxon>
        <taxon>Peloderinae</taxon>
        <taxon>Caenorhabditis</taxon>
    </lineage>
</organism>
<evidence type="ECO:0000256" key="5">
    <source>
        <dbReference type="PROSITE-ProRule" id="PRU00108"/>
    </source>
</evidence>
<dbReference type="InterPro" id="IPR020479">
    <property type="entry name" value="HD_metazoa"/>
</dbReference>
<dbReference type="Pfam" id="PF00046">
    <property type="entry name" value="Homeodomain"/>
    <property type="match status" value="1"/>
</dbReference>
<dbReference type="OrthoDB" id="3137333at2759"/>
<dbReference type="SMART" id="SM00389">
    <property type="entry name" value="HOX"/>
    <property type="match status" value="1"/>
</dbReference>
<dbReference type="AlphaFoldDB" id="E3LPP1"/>
<keyword evidence="4 5" id="KW-0539">Nucleus</keyword>
<comment type="subcellular location">
    <subcellularLocation>
        <location evidence="1 5 6">Nucleus</location>
    </subcellularLocation>
</comment>
<accession>E3LPP1</accession>
<dbReference type="CTD" id="9814856"/>
<dbReference type="EMBL" id="DS268412">
    <property type="protein sequence ID" value="EFP05343.1"/>
    <property type="molecule type" value="Genomic_DNA"/>
</dbReference>
<dbReference type="Gene3D" id="1.10.10.60">
    <property type="entry name" value="Homeodomain-like"/>
    <property type="match status" value="1"/>
</dbReference>
<feature type="region of interest" description="Disordered" evidence="7">
    <location>
        <begin position="159"/>
        <end position="223"/>
    </location>
</feature>
<dbReference type="PRINTS" id="PR00024">
    <property type="entry name" value="HOMEOBOX"/>
</dbReference>
<evidence type="ECO:0000256" key="7">
    <source>
        <dbReference type="SAM" id="MobiDB-lite"/>
    </source>
</evidence>
<dbReference type="KEGG" id="crq:GCK72_018081"/>
<evidence type="ECO:0000256" key="3">
    <source>
        <dbReference type="ARBA" id="ARBA00023155"/>
    </source>
</evidence>
<dbReference type="SUPFAM" id="SSF46689">
    <property type="entry name" value="Homeodomain-like"/>
    <property type="match status" value="1"/>
</dbReference>
<evidence type="ECO:0000313" key="8">
    <source>
        <dbReference type="EMBL" id="EFP05343.1"/>
    </source>
</evidence>
<dbReference type="PANTHER" id="PTHR24340:SF107">
    <property type="entry name" value="HOMEOBOX DOMAIN-CONTAINING PROTEIN"/>
    <property type="match status" value="1"/>
</dbReference>
<dbReference type="PROSITE" id="PS50071">
    <property type="entry name" value="HOMEOBOX_2"/>
    <property type="match status" value="1"/>
</dbReference>
<evidence type="ECO:0000256" key="4">
    <source>
        <dbReference type="ARBA" id="ARBA00023242"/>
    </source>
</evidence>
<gene>
    <name evidence="8" type="primary">Cre-ceh-27</name>
    <name evidence="8" type="ORF">CRE_27318</name>
</gene>
<dbReference type="Proteomes" id="UP000008281">
    <property type="component" value="Unassembled WGS sequence"/>
</dbReference>
<sequence>MSSGSSSSSTSATDSVTPTSEGFTTLSITTPPSTAAHMPYFQFQTPQGYSNDFSAYTPNAAYTTAPYQMATHSHLANLNRFGGTTNHLSYGLTASQNVMMSSMGGRRKRRVLFSPQQVNLLEHKFGASKYLSAADREALAKTIGLTPTQVKIWFQNQRYKHKRQEKEKKMDGGCYRPGDSDSERDNDSSGSLGSSPNIKKEDDDDRKPPPSMGASALTDTTCIPDITPQPFPYQMYHSNYMSQAFFYPTQSTPYQQANYNIGFQTL</sequence>
<dbReference type="PROSITE" id="PS00027">
    <property type="entry name" value="HOMEOBOX_1"/>
    <property type="match status" value="1"/>
</dbReference>
<feature type="compositionally biased region" description="Low complexity" evidence="7">
    <location>
        <begin position="1"/>
        <end position="20"/>
    </location>
</feature>
<dbReference type="STRING" id="31234.E3LPP1"/>
<proteinExistence type="predicted"/>
<feature type="compositionally biased region" description="Polar residues" evidence="7">
    <location>
        <begin position="188"/>
        <end position="197"/>
    </location>
</feature>
<feature type="compositionally biased region" description="Basic and acidic residues" evidence="7">
    <location>
        <begin position="198"/>
        <end position="208"/>
    </location>
</feature>
<protein>
    <submittedName>
        <fullName evidence="8">CRE-CEH-27 protein</fullName>
    </submittedName>
</protein>
<dbReference type="InterPro" id="IPR009057">
    <property type="entry name" value="Homeodomain-like_sf"/>
</dbReference>
<dbReference type="CDD" id="cd00086">
    <property type="entry name" value="homeodomain"/>
    <property type="match status" value="1"/>
</dbReference>
<name>E3LPP1_CAERE</name>
<dbReference type="InterPro" id="IPR017970">
    <property type="entry name" value="Homeobox_CS"/>
</dbReference>
<evidence type="ECO:0000256" key="2">
    <source>
        <dbReference type="ARBA" id="ARBA00023125"/>
    </source>
</evidence>
<dbReference type="InterPro" id="IPR000047">
    <property type="entry name" value="HTH_motif"/>
</dbReference>
<keyword evidence="9" id="KW-1185">Reference proteome</keyword>
<dbReference type="InterPro" id="IPR050394">
    <property type="entry name" value="Homeobox_NK-like"/>
</dbReference>